<dbReference type="Pfam" id="PF09719">
    <property type="entry name" value="C_GCAxxG_C_C"/>
    <property type="match status" value="1"/>
</dbReference>
<comment type="caution">
    <text evidence="1">The sequence shown here is derived from an EMBL/GenBank/DDBJ whole genome shotgun (WGS) entry which is preliminary data.</text>
</comment>
<keyword evidence="2" id="KW-1185">Reference proteome</keyword>
<dbReference type="Proteomes" id="UP000435649">
    <property type="component" value="Unassembled WGS sequence"/>
</dbReference>
<dbReference type="AlphaFoldDB" id="A0A844G855"/>
<sequence>MENKAETAKRLFLSGANCSQAVIGAFQPECGIDFDTAMRIASGFGGGMGRLREVCGAVSGMFMAAGLLRGSSDLRDKAAKDAHYALIQELAEAFRRENGSIVCRELLGLGAAQADRPVSEARTPEYYRKRPCAELVAFAAGLLEEKLKERLRAESGVGQ</sequence>
<dbReference type="NCBIfam" id="TIGR01909">
    <property type="entry name" value="C_GCAxxG_C_C"/>
    <property type="match status" value="1"/>
</dbReference>
<dbReference type="RefSeq" id="WP_106055487.1">
    <property type="nucleotide sequence ID" value="NZ_CALXOB010000028.1"/>
</dbReference>
<protein>
    <submittedName>
        <fullName evidence="1">C_GCAxxG_C_C family protein</fullName>
    </submittedName>
</protein>
<name>A0A844G855_9BACT</name>
<organism evidence="1 2">
    <name type="scientific">Victivallis lenta</name>
    <dbReference type="NCBI Taxonomy" id="2606640"/>
    <lineage>
        <taxon>Bacteria</taxon>
        <taxon>Pseudomonadati</taxon>
        <taxon>Lentisphaerota</taxon>
        <taxon>Lentisphaeria</taxon>
        <taxon>Victivallales</taxon>
        <taxon>Victivallaceae</taxon>
        <taxon>Victivallis</taxon>
    </lineage>
</organism>
<accession>A0A844G855</accession>
<reference evidence="1 2" key="1">
    <citation type="submission" date="2019-08" db="EMBL/GenBank/DDBJ databases">
        <title>In-depth cultivation of the pig gut microbiome towards novel bacterial diversity and tailored functional studies.</title>
        <authorList>
            <person name="Wylensek D."/>
            <person name="Hitch T.C.A."/>
            <person name="Clavel T."/>
        </authorList>
    </citation>
    <scope>NUCLEOTIDE SEQUENCE [LARGE SCALE GENOMIC DNA]</scope>
    <source>
        <strain evidence="1 2">BBE-744-WT-12</strain>
    </source>
</reference>
<evidence type="ECO:0000313" key="2">
    <source>
        <dbReference type="Proteomes" id="UP000435649"/>
    </source>
</evidence>
<proteinExistence type="predicted"/>
<evidence type="ECO:0000313" key="1">
    <source>
        <dbReference type="EMBL" id="MST98618.1"/>
    </source>
</evidence>
<gene>
    <name evidence="1" type="ORF">FYJ85_16385</name>
</gene>
<dbReference type="InterPro" id="IPR010181">
    <property type="entry name" value="CGCAxxGCC_motif"/>
</dbReference>
<dbReference type="EMBL" id="VUNS01000021">
    <property type="protein sequence ID" value="MST98618.1"/>
    <property type="molecule type" value="Genomic_DNA"/>
</dbReference>